<evidence type="ECO:0000256" key="1">
    <source>
        <dbReference type="ARBA" id="ARBA00022729"/>
    </source>
</evidence>
<feature type="chain" id="PRO_5015401690" description="Secretion system C-terminal sorting domain-containing protein" evidence="3">
    <location>
        <begin position="21"/>
        <end position="648"/>
    </location>
</feature>
<dbReference type="Pfam" id="PF18962">
    <property type="entry name" value="Por_Secre_tail"/>
    <property type="match status" value="1"/>
</dbReference>
<dbReference type="EMBL" id="QEHR01000003">
    <property type="protein sequence ID" value="PVW15853.1"/>
    <property type="molecule type" value="Genomic_DNA"/>
</dbReference>
<dbReference type="AlphaFoldDB" id="A0A2U0I417"/>
<comment type="caution">
    <text evidence="5">The sequence shown here is derived from an EMBL/GenBank/DDBJ whole genome shotgun (WGS) entry which is preliminary data.</text>
</comment>
<gene>
    <name evidence="5" type="ORF">DDV96_06195</name>
</gene>
<feature type="domain" description="Secretion system C-terminal sorting" evidence="4">
    <location>
        <begin position="591"/>
        <end position="635"/>
    </location>
</feature>
<name>A0A2U0I417_9FLAO</name>
<keyword evidence="1 3" id="KW-0732">Signal</keyword>
<sequence length="648" mass="71261">MIMKHLLLSLLTLYSVAATAQSDLFVRPNPSSNTDSYVYVNNVELYVENDIDLRKNNTDTTEASIYLRNNGQLIQGDDTAQNKGDGMLSVYQTIAETSAFHYNYWGMPVGATLTSAGSTLPAGNTASSVFTVYNCEGCNPDDTAGTKTLTTTGRNGFLNPDLTISTRWVYELQPSKDREDEGAWRRLNGTATSNPAYGFIMKGISPNPITGNTGDPNIDGMTDVTYDLRGRPKNGKISINMAAGDEIVLAGNPYPSVLDLHKLASDNQTGGANIASFRFWDEPKDDEFSHYYSDKSGAYGVYVPNPPGGGVYNISSFNNYSASGTGGPSGTGSTTEYRKQQFTPIGQGFIIVTDGTAGTIEFNNSQRVFGLKAATEVFHRPGNDNNITMDGGPDTNPGDPDGSVLAEVDPRAPHLRIDVVMEEKYGRQLVLGFDDSTSLGFDLGWDGKSPMDAKNGEAYFLIGEDDNREPYVINFLNYDKQTMIPIGFNLTKQTKLLVQTVEEVKMSGKKAYIYDKELDTYQGFTHGKSATYNLQAGTYDNRFFVVFRTDKELDAYTTKTQGRAQQDVDFFQNNRLGVLEVTNPEGYDIAQALVFDLTGKLVYQQQNIGTEKRFSFPTSNLSDGVYIVKLKTTDNIDISYKTSVYNKQ</sequence>
<keyword evidence="6" id="KW-1185">Reference proteome</keyword>
<organism evidence="5 6">
    <name type="scientific">Marixanthomonas spongiae</name>
    <dbReference type="NCBI Taxonomy" id="2174845"/>
    <lineage>
        <taxon>Bacteria</taxon>
        <taxon>Pseudomonadati</taxon>
        <taxon>Bacteroidota</taxon>
        <taxon>Flavobacteriia</taxon>
        <taxon>Flavobacteriales</taxon>
        <taxon>Flavobacteriaceae</taxon>
        <taxon>Marixanthomonas</taxon>
    </lineage>
</organism>
<feature type="signal peptide" evidence="3">
    <location>
        <begin position="1"/>
        <end position="20"/>
    </location>
</feature>
<evidence type="ECO:0000256" key="2">
    <source>
        <dbReference type="SAM" id="MobiDB-lite"/>
    </source>
</evidence>
<accession>A0A2U0I417</accession>
<protein>
    <recommendedName>
        <fullName evidence="4">Secretion system C-terminal sorting domain-containing protein</fullName>
    </recommendedName>
</protein>
<dbReference type="OrthoDB" id="2582440at2"/>
<dbReference type="NCBIfam" id="TIGR04183">
    <property type="entry name" value="Por_Secre_tail"/>
    <property type="match status" value="1"/>
</dbReference>
<evidence type="ECO:0000313" key="6">
    <source>
        <dbReference type="Proteomes" id="UP000245962"/>
    </source>
</evidence>
<evidence type="ECO:0000313" key="5">
    <source>
        <dbReference type="EMBL" id="PVW15853.1"/>
    </source>
</evidence>
<proteinExistence type="predicted"/>
<reference evidence="5 6" key="1">
    <citation type="submission" date="2018-04" db="EMBL/GenBank/DDBJ databases">
        <title>Marixanthomonas spongiae HN-E44 sp. nov., isolated from a marine sponge.</title>
        <authorList>
            <person name="Luo L."/>
            <person name="Zhuang L."/>
        </authorList>
    </citation>
    <scope>NUCLEOTIDE SEQUENCE [LARGE SCALE GENOMIC DNA]</scope>
    <source>
        <strain evidence="5 6">HN-E44</strain>
    </source>
</reference>
<feature type="compositionally biased region" description="Low complexity" evidence="2">
    <location>
        <begin position="390"/>
        <end position="402"/>
    </location>
</feature>
<dbReference type="Proteomes" id="UP000245962">
    <property type="component" value="Unassembled WGS sequence"/>
</dbReference>
<evidence type="ECO:0000256" key="3">
    <source>
        <dbReference type="SAM" id="SignalP"/>
    </source>
</evidence>
<evidence type="ECO:0000259" key="4">
    <source>
        <dbReference type="Pfam" id="PF18962"/>
    </source>
</evidence>
<dbReference type="InterPro" id="IPR026444">
    <property type="entry name" value="Secre_tail"/>
</dbReference>
<feature type="region of interest" description="Disordered" evidence="2">
    <location>
        <begin position="381"/>
        <end position="405"/>
    </location>
</feature>